<dbReference type="PANTHER" id="PTHR36834">
    <property type="entry name" value="MEMBRANE PROTEIN-RELATED"/>
    <property type="match status" value="1"/>
</dbReference>
<keyword evidence="1" id="KW-0812">Transmembrane</keyword>
<feature type="transmembrane region" description="Helical" evidence="1">
    <location>
        <begin position="160"/>
        <end position="178"/>
    </location>
</feature>
<keyword evidence="4" id="KW-1185">Reference proteome</keyword>
<accession>A0A9W5Y642</accession>
<evidence type="ECO:0000313" key="3">
    <source>
        <dbReference type="EMBL" id="GKU27328.1"/>
    </source>
</evidence>
<dbReference type="EMBL" id="BQXY01000011">
    <property type="protein sequence ID" value="GKU27328.1"/>
    <property type="molecule type" value="Genomic_DNA"/>
</dbReference>
<sequence>MQAEVYTPKLLVIYGTMILLVTMLISILIKKKRNKVIVWKREAIFGGFVVYILLVLSITLLPITVYRTVNPYKITPNINVIPLIGIDTDRFGLIGIINIVGNIFLLTPLSIFIKMLYSDKFSFKKCMIIVILFSIGIEFMQYLEMVWQLQSSRVTDINDILFNTIGGVIGYFAYDTLVKKKIHI</sequence>
<feature type="domain" description="VanZ-like" evidence="2">
    <location>
        <begin position="48"/>
        <end position="175"/>
    </location>
</feature>
<dbReference type="Pfam" id="PF04892">
    <property type="entry name" value="VanZ"/>
    <property type="match status" value="1"/>
</dbReference>
<feature type="transmembrane region" description="Helical" evidence="1">
    <location>
        <begin position="91"/>
        <end position="116"/>
    </location>
</feature>
<dbReference type="PANTHER" id="PTHR36834:SF1">
    <property type="entry name" value="INTEGRAL MEMBRANE PROTEIN"/>
    <property type="match status" value="1"/>
</dbReference>
<feature type="transmembrane region" description="Helical" evidence="1">
    <location>
        <begin position="43"/>
        <end position="66"/>
    </location>
</feature>
<keyword evidence="1" id="KW-1133">Transmembrane helix</keyword>
<protein>
    <submittedName>
        <fullName evidence="3">Antibiotic resistance protein VanZ</fullName>
    </submittedName>
</protein>
<feature type="transmembrane region" description="Helical" evidence="1">
    <location>
        <begin position="12"/>
        <end position="31"/>
    </location>
</feature>
<evidence type="ECO:0000313" key="4">
    <source>
        <dbReference type="Proteomes" id="UP001057868"/>
    </source>
</evidence>
<feature type="transmembrane region" description="Helical" evidence="1">
    <location>
        <begin position="128"/>
        <end position="148"/>
    </location>
</feature>
<dbReference type="AlphaFoldDB" id="A0A9W5Y642"/>
<dbReference type="RefSeq" id="WP_261854195.1">
    <property type="nucleotide sequence ID" value="NZ_BQXY01000011.1"/>
</dbReference>
<gene>
    <name evidence="3" type="ORF">CFOLD11_41550</name>
</gene>
<proteinExistence type="predicted"/>
<name>A0A9W5Y642_9CLOT</name>
<evidence type="ECO:0000256" key="1">
    <source>
        <dbReference type="SAM" id="Phobius"/>
    </source>
</evidence>
<dbReference type="InterPro" id="IPR053150">
    <property type="entry name" value="Teicoplanin_resist-assoc"/>
</dbReference>
<keyword evidence="1" id="KW-0472">Membrane</keyword>
<dbReference type="Proteomes" id="UP001057868">
    <property type="component" value="Unassembled WGS sequence"/>
</dbReference>
<evidence type="ECO:0000259" key="2">
    <source>
        <dbReference type="Pfam" id="PF04892"/>
    </source>
</evidence>
<reference evidence="3" key="1">
    <citation type="journal article" date="2023" name="Int. J. Syst. Evol. Microbiol.">
        <title>&lt;i&gt;Clostridium folliculivorans&lt;/i&gt; sp. nov., isolated from soil samples of an organic paddy in Japan.</title>
        <authorList>
            <person name="Tazawa J."/>
            <person name="Kobayashi H."/>
            <person name="Tanizawa Y."/>
            <person name="Uchino A."/>
            <person name="Tanaka F."/>
            <person name="Urashima Y."/>
            <person name="Miura S."/>
            <person name="Sakamoto M."/>
            <person name="Ohkuma M."/>
            <person name="Tohno M."/>
        </authorList>
    </citation>
    <scope>NUCLEOTIDE SEQUENCE</scope>
    <source>
        <strain evidence="3">D1-1</strain>
    </source>
</reference>
<comment type="caution">
    <text evidence="3">The sequence shown here is derived from an EMBL/GenBank/DDBJ whole genome shotgun (WGS) entry which is preliminary data.</text>
</comment>
<dbReference type="InterPro" id="IPR006976">
    <property type="entry name" value="VanZ-like"/>
</dbReference>
<organism evidence="3 4">
    <name type="scientific">Clostridium folliculivorans</name>
    <dbReference type="NCBI Taxonomy" id="2886038"/>
    <lineage>
        <taxon>Bacteria</taxon>
        <taxon>Bacillati</taxon>
        <taxon>Bacillota</taxon>
        <taxon>Clostridia</taxon>
        <taxon>Eubacteriales</taxon>
        <taxon>Clostridiaceae</taxon>
        <taxon>Clostridium</taxon>
    </lineage>
</organism>